<keyword evidence="1" id="KW-0472">Membrane</keyword>
<keyword evidence="1" id="KW-0812">Transmembrane</keyword>
<protein>
    <recommendedName>
        <fullName evidence="4">VanZ like family protein</fullName>
    </recommendedName>
</protein>
<dbReference type="AlphaFoldDB" id="A0A4U0ENC3"/>
<sequence length="124" mass="13790">MLNKQTTYLFLALAFTLALTVISLVSNDGLPYFGTNYEDKIYHLLAYAVLCFLWYKAFVSLNSAYPITFALMLCVIYGIIIEVLQGQLTVTRDASIMDIVANSLGAAIVSLILTLRKKTIVKNL</sequence>
<accession>A0A4U0ENC3</accession>
<keyword evidence="1" id="KW-1133">Transmembrane helix</keyword>
<feature type="transmembrane region" description="Helical" evidence="1">
    <location>
        <begin position="65"/>
        <end position="84"/>
    </location>
</feature>
<gene>
    <name evidence="2" type="ORF">E5167_14315</name>
</gene>
<feature type="transmembrane region" description="Helical" evidence="1">
    <location>
        <begin position="96"/>
        <end position="115"/>
    </location>
</feature>
<evidence type="ECO:0000256" key="1">
    <source>
        <dbReference type="SAM" id="Phobius"/>
    </source>
</evidence>
<evidence type="ECO:0008006" key="4">
    <source>
        <dbReference type="Google" id="ProtNLM"/>
    </source>
</evidence>
<organism evidence="2 3">
    <name type="scientific">Pontimicrobium aquaticum</name>
    <dbReference type="NCBI Taxonomy" id="2565367"/>
    <lineage>
        <taxon>Bacteria</taxon>
        <taxon>Pseudomonadati</taxon>
        <taxon>Bacteroidota</taxon>
        <taxon>Flavobacteriia</taxon>
        <taxon>Flavobacteriales</taxon>
        <taxon>Flavobacteriaceae</taxon>
        <taxon>Pontimicrobium</taxon>
    </lineage>
</organism>
<proteinExistence type="predicted"/>
<dbReference type="Proteomes" id="UP000307657">
    <property type="component" value="Unassembled WGS sequence"/>
</dbReference>
<name>A0A4U0ENC3_9FLAO</name>
<evidence type="ECO:0000313" key="3">
    <source>
        <dbReference type="Proteomes" id="UP000307657"/>
    </source>
</evidence>
<dbReference type="RefSeq" id="WP_136844851.1">
    <property type="nucleotide sequence ID" value="NZ_SUPL01000009.1"/>
</dbReference>
<feature type="transmembrane region" description="Helical" evidence="1">
    <location>
        <begin position="7"/>
        <end position="26"/>
    </location>
</feature>
<comment type="caution">
    <text evidence="2">The sequence shown here is derived from an EMBL/GenBank/DDBJ whole genome shotgun (WGS) entry which is preliminary data.</text>
</comment>
<dbReference type="NCBIfam" id="NF037970">
    <property type="entry name" value="vanZ_1"/>
    <property type="match status" value="1"/>
</dbReference>
<dbReference type="EMBL" id="SUPL01000009">
    <property type="protein sequence ID" value="TJY32534.1"/>
    <property type="molecule type" value="Genomic_DNA"/>
</dbReference>
<evidence type="ECO:0000313" key="2">
    <source>
        <dbReference type="EMBL" id="TJY32534.1"/>
    </source>
</evidence>
<reference evidence="2 3" key="1">
    <citation type="submission" date="2019-04" db="EMBL/GenBank/DDBJ databases">
        <title>Lacinutrix sp. nov., isolated from marine water.</title>
        <authorList>
            <person name="Kim W."/>
        </authorList>
    </citation>
    <scope>NUCLEOTIDE SEQUENCE [LARGE SCALE GENOMIC DNA]</scope>
    <source>
        <strain evidence="2 3">CAU 1491</strain>
    </source>
</reference>
<keyword evidence="3" id="KW-1185">Reference proteome</keyword>
<feature type="transmembrane region" description="Helical" evidence="1">
    <location>
        <begin position="41"/>
        <end position="58"/>
    </location>
</feature>
<dbReference type="OrthoDB" id="5472246at2"/>
<dbReference type="PANTHER" id="PTHR28008">
    <property type="entry name" value="DOMAIN PROTEIN, PUTATIVE (AFU_ORTHOLOGUE AFUA_3G10980)-RELATED"/>
    <property type="match status" value="1"/>
</dbReference>
<dbReference type="PANTHER" id="PTHR28008:SF1">
    <property type="entry name" value="DOMAIN PROTEIN, PUTATIVE (AFU_ORTHOLOGUE AFUA_3G10980)-RELATED"/>
    <property type="match status" value="1"/>
</dbReference>